<accession>A0ABM7F518</accession>
<dbReference type="Gene3D" id="1.10.10.10">
    <property type="entry name" value="Winged helix-like DNA-binding domain superfamily/Winged helix DNA-binding domain"/>
    <property type="match status" value="2"/>
</dbReference>
<dbReference type="PROSITE" id="PS51118">
    <property type="entry name" value="HTH_HXLR"/>
    <property type="match status" value="1"/>
</dbReference>
<evidence type="ECO:0000313" key="6">
    <source>
        <dbReference type="EMBL" id="BBC30761.1"/>
    </source>
</evidence>
<evidence type="ECO:0000313" key="7">
    <source>
        <dbReference type="Proteomes" id="UP001321542"/>
    </source>
</evidence>
<dbReference type="Proteomes" id="UP001321542">
    <property type="component" value="Chromosome"/>
</dbReference>
<keyword evidence="1" id="KW-0805">Transcription regulation</keyword>
<dbReference type="InterPro" id="IPR036388">
    <property type="entry name" value="WH-like_DNA-bd_sf"/>
</dbReference>
<dbReference type="Pfam" id="PF01638">
    <property type="entry name" value="HxlR"/>
    <property type="match status" value="1"/>
</dbReference>
<gene>
    <name evidence="6" type="ORF">SGFS_020550</name>
</gene>
<dbReference type="InterPro" id="IPR036390">
    <property type="entry name" value="WH_DNA-bd_sf"/>
</dbReference>
<keyword evidence="7" id="KW-1185">Reference proteome</keyword>
<evidence type="ECO:0000256" key="4">
    <source>
        <dbReference type="SAM" id="MobiDB-lite"/>
    </source>
</evidence>
<feature type="region of interest" description="Disordered" evidence="4">
    <location>
        <begin position="238"/>
        <end position="295"/>
    </location>
</feature>
<evidence type="ECO:0000259" key="5">
    <source>
        <dbReference type="PROSITE" id="PS51118"/>
    </source>
</evidence>
<evidence type="ECO:0000256" key="2">
    <source>
        <dbReference type="ARBA" id="ARBA00023125"/>
    </source>
</evidence>
<keyword evidence="2" id="KW-0238">DNA-binding</keyword>
<evidence type="ECO:0000256" key="3">
    <source>
        <dbReference type="ARBA" id="ARBA00023163"/>
    </source>
</evidence>
<dbReference type="PANTHER" id="PTHR33204:SF37">
    <property type="entry name" value="HTH-TYPE TRANSCRIPTIONAL REGULATOR YODB"/>
    <property type="match status" value="1"/>
</dbReference>
<name>A0ABM7F518_9ACTN</name>
<dbReference type="InterPro" id="IPR002577">
    <property type="entry name" value="HTH_HxlR"/>
</dbReference>
<feature type="compositionally biased region" description="Polar residues" evidence="4">
    <location>
        <begin position="238"/>
        <end position="249"/>
    </location>
</feature>
<evidence type="ECO:0000256" key="1">
    <source>
        <dbReference type="ARBA" id="ARBA00023015"/>
    </source>
</evidence>
<dbReference type="PANTHER" id="PTHR33204">
    <property type="entry name" value="TRANSCRIPTIONAL REGULATOR, MARR FAMILY"/>
    <property type="match status" value="1"/>
</dbReference>
<sequence>MAATGLSRTTLNDLSRVTESLQMLAPNWSVWVLMTLAAQPLRYSEVKAKLALLADGQLHPKLGKLVDAGLVERTEHTPRHVTYGLTRRGADLMPVLPVLAAWGDTHLEKPLVRNKATGELQPQPVAVAQNIEDTIALISPRHSTPLVWALKARGPASAKALAAEVMPHYSLSRVYPPLRRVIDDGLAETTLAGDYQLSASGKALAPVYQALSAWAAGYPLAEATHSLWGQALTPSSSARSGPWLTTQSRLPAPPAAPAPGQMAKAPTTPWQPGDLFSHPIPARPLAISPAGGPRR</sequence>
<feature type="domain" description="HTH hxlR-type" evidence="5">
    <location>
        <begin position="14"/>
        <end position="111"/>
    </location>
</feature>
<proteinExistence type="predicted"/>
<dbReference type="EMBL" id="AP018448">
    <property type="protein sequence ID" value="BBC30761.1"/>
    <property type="molecule type" value="Genomic_DNA"/>
</dbReference>
<keyword evidence="3" id="KW-0804">Transcription</keyword>
<organism evidence="6 7">
    <name type="scientific">Streptomyces graminofaciens</name>
    <dbReference type="NCBI Taxonomy" id="68212"/>
    <lineage>
        <taxon>Bacteria</taxon>
        <taxon>Bacillati</taxon>
        <taxon>Actinomycetota</taxon>
        <taxon>Actinomycetes</taxon>
        <taxon>Kitasatosporales</taxon>
        <taxon>Streptomycetaceae</taxon>
        <taxon>Streptomyces</taxon>
    </lineage>
</organism>
<reference evidence="6 7" key="1">
    <citation type="journal article" date="2010" name="ChemBioChem">
        <title>Cloning and characterization of the biosynthetic gene cluster of 16-membered macrolide antibiotic FD-891: involvement of a dual functional cytochrome P450 monooxygenase catalyzing epoxidation and hydroxylation.</title>
        <authorList>
            <person name="Kudo F."/>
            <person name="Motegi A."/>
            <person name="Mizoue K."/>
            <person name="Eguchi T."/>
        </authorList>
    </citation>
    <scope>NUCLEOTIDE SEQUENCE [LARGE SCALE GENOMIC DNA]</scope>
    <source>
        <strain evidence="6 7">A-8890</strain>
    </source>
</reference>
<dbReference type="RefSeq" id="WP_286249437.1">
    <property type="nucleotide sequence ID" value="NZ_AP018448.1"/>
</dbReference>
<protein>
    <recommendedName>
        <fullName evidence="5">HTH hxlR-type domain-containing protein</fullName>
    </recommendedName>
</protein>
<dbReference type="SUPFAM" id="SSF46785">
    <property type="entry name" value="Winged helix' DNA-binding domain"/>
    <property type="match status" value="2"/>
</dbReference>
<reference evidence="6 7" key="2">
    <citation type="journal article" date="2023" name="ChemBioChem">
        <title>Acyltransferase Domain Exchange between Two Independent Type I Polyketide Synthases in the Same Producer Strain of Macrolide Antibiotics.</title>
        <authorList>
            <person name="Kudo F."/>
            <person name="Kishikawa K."/>
            <person name="Tsuboi K."/>
            <person name="Kido T."/>
            <person name="Usui T."/>
            <person name="Hashimoto J."/>
            <person name="Shin-Ya K."/>
            <person name="Miyanaga A."/>
            <person name="Eguchi T."/>
        </authorList>
    </citation>
    <scope>NUCLEOTIDE SEQUENCE [LARGE SCALE GENOMIC DNA]</scope>
    <source>
        <strain evidence="6 7">A-8890</strain>
    </source>
</reference>